<organism evidence="2 3">
    <name type="scientific">Stylosanthes scabra</name>
    <dbReference type="NCBI Taxonomy" id="79078"/>
    <lineage>
        <taxon>Eukaryota</taxon>
        <taxon>Viridiplantae</taxon>
        <taxon>Streptophyta</taxon>
        <taxon>Embryophyta</taxon>
        <taxon>Tracheophyta</taxon>
        <taxon>Spermatophyta</taxon>
        <taxon>Magnoliopsida</taxon>
        <taxon>eudicotyledons</taxon>
        <taxon>Gunneridae</taxon>
        <taxon>Pentapetalae</taxon>
        <taxon>rosids</taxon>
        <taxon>fabids</taxon>
        <taxon>Fabales</taxon>
        <taxon>Fabaceae</taxon>
        <taxon>Papilionoideae</taxon>
        <taxon>50 kb inversion clade</taxon>
        <taxon>dalbergioids sensu lato</taxon>
        <taxon>Dalbergieae</taxon>
        <taxon>Pterocarpus clade</taxon>
        <taxon>Stylosanthes</taxon>
    </lineage>
</organism>
<evidence type="ECO:0000313" key="2">
    <source>
        <dbReference type="EMBL" id="MED6192169.1"/>
    </source>
</evidence>
<dbReference type="Proteomes" id="UP001341840">
    <property type="component" value="Unassembled WGS sequence"/>
</dbReference>
<keyword evidence="3" id="KW-1185">Reference proteome</keyword>
<dbReference type="EMBL" id="JASCZI010211465">
    <property type="protein sequence ID" value="MED6192169.1"/>
    <property type="molecule type" value="Genomic_DNA"/>
</dbReference>
<evidence type="ECO:0000313" key="3">
    <source>
        <dbReference type="Proteomes" id="UP001341840"/>
    </source>
</evidence>
<proteinExistence type="predicted"/>
<sequence length="134" mass="14675">MLGNSSVRSSRAQPPPPQPTHCRLSQGTSRHMWPSPRCSGSVETRNMGQAKLVRLFRQLGSITYHPSRACSTLHHFSTKCHNNSPSVTLFTSFMRSDWSKLLVTAFSSVPAPLTSTTTAPLFFTSTTAPLLSTP</sequence>
<accession>A0ABU6X203</accession>
<comment type="caution">
    <text evidence="2">The sequence shown here is derived from an EMBL/GenBank/DDBJ whole genome shotgun (WGS) entry which is preliminary data.</text>
</comment>
<feature type="region of interest" description="Disordered" evidence="1">
    <location>
        <begin position="1"/>
        <end position="42"/>
    </location>
</feature>
<protein>
    <submittedName>
        <fullName evidence="2">Uncharacterized protein</fullName>
    </submittedName>
</protein>
<gene>
    <name evidence="2" type="ORF">PIB30_007701</name>
</gene>
<evidence type="ECO:0000256" key="1">
    <source>
        <dbReference type="SAM" id="MobiDB-lite"/>
    </source>
</evidence>
<reference evidence="2 3" key="1">
    <citation type="journal article" date="2023" name="Plants (Basel)">
        <title>Bridging the Gap: Combining Genomics and Transcriptomics Approaches to Understand Stylosanthes scabra, an Orphan Legume from the Brazilian Caatinga.</title>
        <authorList>
            <person name="Ferreira-Neto J.R.C."/>
            <person name="da Silva M.D."/>
            <person name="Binneck E."/>
            <person name="de Melo N.F."/>
            <person name="da Silva R.H."/>
            <person name="de Melo A.L.T.M."/>
            <person name="Pandolfi V."/>
            <person name="Bustamante F.O."/>
            <person name="Brasileiro-Vidal A.C."/>
            <person name="Benko-Iseppon A.M."/>
        </authorList>
    </citation>
    <scope>NUCLEOTIDE SEQUENCE [LARGE SCALE GENOMIC DNA]</scope>
    <source>
        <tissue evidence="2">Leaves</tissue>
    </source>
</reference>
<feature type="compositionally biased region" description="Polar residues" evidence="1">
    <location>
        <begin position="1"/>
        <end position="12"/>
    </location>
</feature>
<name>A0ABU6X203_9FABA</name>